<evidence type="ECO:0000256" key="2">
    <source>
        <dbReference type="SAM" id="Phobius"/>
    </source>
</evidence>
<evidence type="ECO:0000313" key="4">
    <source>
        <dbReference type="Proteomes" id="UP000621500"/>
    </source>
</evidence>
<keyword evidence="4" id="KW-1185">Reference proteome</keyword>
<keyword evidence="2" id="KW-0812">Transmembrane</keyword>
<organism evidence="3 4">
    <name type="scientific">Plantactinospora mayteni</name>
    <dbReference type="NCBI Taxonomy" id="566021"/>
    <lineage>
        <taxon>Bacteria</taxon>
        <taxon>Bacillati</taxon>
        <taxon>Actinomycetota</taxon>
        <taxon>Actinomycetes</taxon>
        <taxon>Micromonosporales</taxon>
        <taxon>Micromonosporaceae</taxon>
        <taxon>Plantactinospora</taxon>
    </lineage>
</organism>
<reference evidence="3 4" key="1">
    <citation type="submission" date="2021-01" db="EMBL/GenBank/DDBJ databases">
        <title>Whole genome shotgun sequence of Plantactinospora mayteni NBRC 109088.</title>
        <authorList>
            <person name="Komaki H."/>
            <person name="Tamura T."/>
        </authorList>
    </citation>
    <scope>NUCLEOTIDE SEQUENCE [LARGE SCALE GENOMIC DNA]</scope>
    <source>
        <strain evidence="3 4">NBRC 109088</strain>
    </source>
</reference>
<keyword evidence="2" id="KW-0472">Membrane</keyword>
<sequence>MRGTRISVAYATAGGWRGCRDRRGRRRSPGGCADQPLAWGDPSVARDGRPRLGKGHLMLRKLIGLAGVGALLALVLACGFGGGGDDDDDDDDDFAQRAPVVLLG</sequence>
<protein>
    <submittedName>
        <fullName evidence="3">Uncharacterized protein</fullName>
    </submittedName>
</protein>
<evidence type="ECO:0000313" key="3">
    <source>
        <dbReference type="EMBL" id="GIH01490.1"/>
    </source>
</evidence>
<feature type="region of interest" description="Disordered" evidence="1">
    <location>
        <begin position="21"/>
        <end position="45"/>
    </location>
</feature>
<proteinExistence type="predicted"/>
<dbReference type="EMBL" id="BONX01000073">
    <property type="protein sequence ID" value="GIH01490.1"/>
    <property type="molecule type" value="Genomic_DNA"/>
</dbReference>
<gene>
    <name evidence="3" type="ORF">Pma05_80620</name>
</gene>
<keyword evidence="2" id="KW-1133">Transmembrane helix</keyword>
<feature type="transmembrane region" description="Helical" evidence="2">
    <location>
        <begin position="62"/>
        <end position="82"/>
    </location>
</feature>
<name>A0ABQ4F3K7_9ACTN</name>
<comment type="caution">
    <text evidence="3">The sequence shown here is derived from an EMBL/GenBank/DDBJ whole genome shotgun (WGS) entry which is preliminary data.</text>
</comment>
<accession>A0ABQ4F3K7</accession>
<dbReference type="Proteomes" id="UP000621500">
    <property type="component" value="Unassembled WGS sequence"/>
</dbReference>
<evidence type="ECO:0000256" key="1">
    <source>
        <dbReference type="SAM" id="MobiDB-lite"/>
    </source>
</evidence>